<dbReference type="EMBL" id="JAPDUM010000001">
    <property type="protein sequence ID" value="MCW4165491.1"/>
    <property type="molecule type" value="Genomic_DNA"/>
</dbReference>
<dbReference type="EMBL" id="QRIN01000002">
    <property type="protein sequence ID" value="RHG69296.1"/>
    <property type="molecule type" value="Genomic_DNA"/>
</dbReference>
<evidence type="ECO:0000313" key="3">
    <source>
        <dbReference type="EMBL" id="MST77692.1"/>
    </source>
</evidence>
<proteinExistence type="predicted"/>
<dbReference type="Proteomes" id="UP000286113">
    <property type="component" value="Unassembled WGS sequence"/>
</dbReference>
<reference evidence="1" key="3">
    <citation type="submission" date="2022-11" db="EMBL/GenBank/DDBJ databases">
        <title>Genomic repertoires linked with pathogenic potency of arthritogenic Prevotella copri isolated from the gut of rheumatoid arthritis patients.</title>
        <authorList>
            <person name="Nii T."/>
            <person name="Maeda Y."/>
            <person name="Motooka D."/>
            <person name="Naito M."/>
            <person name="Matsumoto Y."/>
            <person name="Ogawa T."/>
            <person name="Oguro-Igashira E."/>
            <person name="Kishikawa T."/>
            <person name="Yamashita M."/>
            <person name="Koizumi S."/>
            <person name="Kurakawa T."/>
            <person name="Okumura R."/>
            <person name="Kayama H."/>
            <person name="Murakami M."/>
            <person name="Sakaguchi T."/>
            <person name="Das B."/>
            <person name="Nakamura S."/>
            <person name="Okada Y."/>
            <person name="Kumanogoh A."/>
            <person name="Takeda K."/>
        </authorList>
    </citation>
    <scope>NUCLEOTIDE SEQUENCE</scope>
    <source>
        <strain evidence="1">N016-13</strain>
        <strain evidence="2">RA-N001-16</strain>
    </source>
</reference>
<dbReference type="Proteomes" id="UP000450161">
    <property type="component" value="Unassembled WGS sequence"/>
</dbReference>
<evidence type="ECO:0000313" key="13">
    <source>
        <dbReference type="Proteomes" id="UP000286501"/>
    </source>
</evidence>
<protein>
    <submittedName>
        <fullName evidence="4">Abi family protein</fullName>
    </submittedName>
</protein>
<accession>A0A3E5DYW8</accession>
<comment type="caution">
    <text evidence="4">The sequence shown here is derived from an EMBL/GenBank/DDBJ whole genome shotgun (WGS) entry which is preliminary data.</text>
</comment>
<evidence type="ECO:0000313" key="8">
    <source>
        <dbReference type="EMBL" id="RHK12640.1"/>
    </source>
</evidence>
<dbReference type="EMBL" id="VUNF01000014">
    <property type="protein sequence ID" value="MST77692.1"/>
    <property type="molecule type" value="Genomic_DNA"/>
</dbReference>
<dbReference type="Proteomes" id="UP000286501">
    <property type="component" value="Unassembled WGS sequence"/>
</dbReference>
<dbReference type="Pfam" id="PF07751">
    <property type="entry name" value="Abi_2"/>
    <property type="match status" value="1"/>
</dbReference>
<dbReference type="AlphaFoldDB" id="A0A3E5DYW8"/>
<dbReference type="EMBL" id="QRVN01000009">
    <property type="protein sequence ID" value="RGS47551.1"/>
    <property type="molecule type" value="Genomic_DNA"/>
</dbReference>
<name>A0A3E5DYW8_9BACT</name>
<dbReference type="InterPro" id="IPR011664">
    <property type="entry name" value="Abi_system_AbiD/AbiF-like"/>
</dbReference>
<evidence type="ECO:0000313" key="7">
    <source>
        <dbReference type="EMBL" id="RHG69296.1"/>
    </source>
</evidence>
<dbReference type="EMBL" id="QRNB01000004">
    <property type="protein sequence ID" value="RHK12640.1"/>
    <property type="molecule type" value="Genomic_DNA"/>
</dbReference>
<evidence type="ECO:0000313" key="9">
    <source>
        <dbReference type="Proteomes" id="UP000283872"/>
    </source>
</evidence>
<evidence type="ECO:0000313" key="6">
    <source>
        <dbReference type="EMBL" id="RGW77175.1"/>
    </source>
</evidence>
<reference evidence="9 10" key="1">
    <citation type="submission" date="2018-08" db="EMBL/GenBank/DDBJ databases">
        <title>A genome reference for cultivated species of the human gut microbiota.</title>
        <authorList>
            <person name="Zou Y."/>
            <person name="Xue W."/>
            <person name="Luo G."/>
        </authorList>
    </citation>
    <scope>NUCLEOTIDE SEQUENCE [LARGE SCALE GENOMIC DNA]</scope>
    <source>
        <strain evidence="6 10">AF10-17</strain>
        <strain evidence="5 11">AF22-1</strain>
        <strain evidence="4 9">AF24-12</strain>
        <strain evidence="8 12">AF46-2NS</strain>
        <strain evidence="7 13">AM22-1</strain>
    </source>
</reference>
<dbReference type="Proteomes" id="UP000286211">
    <property type="component" value="Unassembled WGS sequence"/>
</dbReference>
<evidence type="ECO:0000313" key="12">
    <source>
        <dbReference type="Proteomes" id="UP000286211"/>
    </source>
</evidence>
<dbReference type="Proteomes" id="UP001209074">
    <property type="component" value="Unassembled WGS sequence"/>
</dbReference>
<dbReference type="Proteomes" id="UP001209476">
    <property type="component" value="Unassembled WGS sequence"/>
</dbReference>
<dbReference type="EMBL" id="JAPDUS010000004">
    <property type="protein sequence ID" value="MCW4092613.1"/>
    <property type="molecule type" value="Genomic_DNA"/>
</dbReference>
<sequence>MGTLRLYTKQALSISEQIELLKSRGLNIADSSKAEKFLGEVSYFRFVQYLRPMEEDKTTHQFKPNSRFEDAVALYNFDIELRDLMFKAVQRLEIALRTKIIQEFSLAHGPFWFFDTSLADDEHKFIENMNSIDRELQRCKEDFIKEHRRNYDKPIFPPAWKTLELASFGTLSKLYYNFGDKKLKKRVARQFNLPQHEVLESWMRSVTVLRNCCAHHSRLWNRYLSNAPQMNASLRGAWVNIEGVDANKVYAIACCIAYWLDSMGYGLDFKNELKSLLVSYPQVDPAAMGFPENWISEPLWR</sequence>
<evidence type="ECO:0000313" key="11">
    <source>
        <dbReference type="Proteomes" id="UP000286113"/>
    </source>
</evidence>
<evidence type="ECO:0000313" key="1">
    <source>
        <dbReference type="EMBL" id="MCW4092613.1"/>
    </source>
</evidence>
<dbReference type="EMBL" id="QSAV01000039">
    <property type="protein sequence ID" value="RGW77175.1"/>
    <property type="molecule type" value="Genomic_DNA"/>
</dbReference>
<evidence type="ECO:0000313" key="5">
    <source>
        <dbReference type="EMBL" id="RGS47551.1"/>
    </source>
</evidence>
<dbReference type="Proteomes" id="UP000285776">
    <property type="component" value="Unassembled WGS sequence"/>
</dbReference>
<gene>
    <name evidence="8" type="ORF">DW079_01560</name>
    <name evidence="7" type="ORF">DW250_00600</name>
    <name evidence="6" type="ORF">DWV53_11370</name>
    <name evidence="5" type="ORF">DWX90_05860</name>
    <name evidence="4" type="ORF">DWY11_10640</name>
    <name evidence="3" type="ORF">FYJ72_08355</name>
    <name evidence="2" type="ORF">ONS98_09715</name>
    <name evidence="1" type="ORF">ONT05_03410</name>
</gene>
<dbReference type="EMBL" id="QRVA01000026">
    <property type="protein sequence ID" value="RGS14450.1"/>
    <property type="molecule type" value="Genomic_DNA"/>
</dbReference>
<reference evidence="3 14" key="2">
    <citation type="submission" date="2019-08" db="EMBL/GenBank/DDBJ databases">
        <title>In-depth cultivation of the pig gut microbiome towards novel bacterial diversity and tailored functional studies.</title>
        <authorList>
            <person name="Wylensek D."/>
            <person name="Hitch T.C.A."/>
            <person name="Clavel T."/>
        </authorList>
    </citation>
    <scope>NUCLEOTIDE SEQUENCE [LARGE SCALE GENOMIC DNA]</scope>
    <source>
        <strain evidence="3 14">LKV-178-WT-2C</strain>
    </source>
</reference>
<organism evidence="4 9">
    <name type="scientific">Segatella copri</name>
    <dbReference type="NCBI Taxonomy" id="165179"/>
    <lineage>
        <taxon>Bacteria</taxon>
        <taxon>Pseudomonadati</taxon>
        <taxon>Bacteroidota</taxon>
        <taxon>Bacteroidia</taxon>
        <taxon>Bacteroidales</taxon>
        <taxon>Prevotellaceae</taxon>
        <taxon>Segatella</taxon>
    </lineage>
</organism>
<evidence type="ECO:0000313" key="4">
    <source>
        <dbReference type="EMBL" id="RGS14450.1"/>
    </source>
</evidence>
<dbReference type="Proteomes" id="UP000283872">
    <property type="component" value="Unassembled WGS sequence"/>
</dbReference>
<evidence type="ECO:0000313" key="14">
    <source>
        <dbReference type="Proteomes" id="UP000450161"/>
    </source>
</evidence>
<evidence type="ECO:0000313" key="10">
    <source>
        <dbReference type="Proteomes" id="UP000285776"/>
    </source>
</evidence>
<evidence type="ECO:0000313" key="2">
    <source>
        <dbReference type="EMBL" id="MCW4165491.1"/>
    </source>
</evidence>